<gene>
    <name evidence="2" type="primary">tmk_1</name>
    <name evidence="2" type="ORF">NCTC11112_04935</name>
</gene>
<proteinExistence type="predicted"/>
<keyword evidence="2" id="KW-0808">Transferase</keyword>
<reference evidence="2 3" key="1">
    <citation type="submission" date="2018-06" db="EMBL/GenBank/DDBJ databases">
        <authorList>
            <consortium name="Pathogen Informatics"/>
            <person name="Doyle S."/>
        </authorList>
    </citation>
    <scope>NUCLEOTIDE SEQUENCE [LARGE SCALE GENOMIC DNA]</scope>
    <source>
        <strain evidence="2 3">NCTC11112</strain>
    </source>
</reference>
<accession>A0A376MVA5</accession>
<feature type="domain" description="Thymidylate kinase-like" evidence="1">
    <location>
        <begin position="8"/>
        <end position="56"/>
    </location>
</feature>
<dbReference type="AlphaFoldDB" id="A0A376MVA5"/>
<protein>
    <submittedName>
        <fullName evidence="2">Thymidylate kinase</fullName>
        <ecNumber evidence="2">2.7.4.9</ecNumber>
    </submittedName>
</protein>
<name>A0A376MVA5_ECOLX</name>
<evidence type="ECO:0000313" key="2">
    <source>
        <dbReference type="EMBL" id="STG54356.1"/>
    </source>
</evidence>
<dbReference type="SUPFAM" id="SSF52540">
    <property type="entry name" value="P-loop containing nucleoside triphosphate hydrolases"/>
    <property type="match status" value="1"/>
</dbReference>
<dbReference type="InterPro" id="IPR039430">
    <property type="entry name" value="Thymidylate_kin-like_dom"/>
</dbReference>
<dbReference type="Gene3D" id="3.40.50.300">
    <property type="entry name" value="P-loop containing nucleotide triphosphate hydrolases"/>
    <property type="match status" value="1"/>
</dbReference>
<dbReference type="EMBL" id="UGAW01000001">
    <property type="protein sequence ID" value="STG54356.1"/>
    <property type="molecule type" value="Genomic_DNA"/>
</dbReference>
<dbReference type="GO" id="GO:0004798">
    <property type="term" value="F:dTMP kinase activity"/>
    <property type="evidence" value="ECO:0007669"/>
    <property type="project" value="UniProtKB-EC"/>
</dbReference>
<evidence type="ECO:0000313" key="3">
    <source>
        <dbReference type="Proteomes" id="UP000254817"/>
    </source>
</evidence>
<keyword evidence="2" id="KW-0418">Kinase</keyword>
<dbReference type="Pfam" id="PF02223">
    <property type="entry name" value="Thymidylate_kin"/>
    <property type="match status" value="1"/>
</dbReference>
<evidence type="ECO:0000259" key="1">
    <source>
        <dbReference type="Pfam" id="PF02223"/>
    </source>
</evidence>
<dbReference type="InterPro" id="IPR027417">
    <property type="entry name" value="P-loop_NTPase"/>
</dbReference>
<organism evidence="2 3">
    <name type="scientific">Escherichia coli</name>
    <dbReference type="NCBI Taxonomy" id="562"/>
    <lineage>
        <taxon>Bacteria</taxon>
        <taxon>Pseudomonadati</taxon>
        <taxon>Pseudomonadota</taxon>
        <taxon>Gammaproteobacteria</taxon>
        <taxon>Enterobacterales</taxon>
        <taxon>Enterobacteriaceae</taxon>
        <taxon>Escherichia</taxon>
    </lineage>
</organism>
<dbReference type="Proteomes" id="UP000254817">
    <property type="component" value="Unassembled WGS sequence"/>
</dbReference>
<dbReference type="EC" id="2.7.4.9" evidence="2"/>
<sequence length="91" mass="9861">MRSKYIVIEGLEGAGKTTARNVVVETLEQLGIRDMVFTREPGGTQLAEKLRSLVLDIKSVGDEVITDKARSSDVLCRARSTGRNGHQTCAG</sequence>